<evidence type="ECO:0008006" key="3">
    <source>
        <dbReference type="Google" id="ProtNLM"/>
    </source>
</evidence>
<dbReference type="EMBL" id="BGZK01002770">
    <property type="protein sequence ID" value="GBP96340.1"/>
    <property type="molecule type" value="Genomic_DNA"/>
</dbReference>
<gene>
    <name evidence="1" type="ORF">EVAR_95633_1</name>
</gene>
<evidence type="ECO:0000313" key="2">
    <source>
        <dbReference type="Proteomes" id="UP000299102"/>
    </source>
</evidence>
<dbReference type="OrthoDB" id="6141723at2759"/>
<comment type="caution">
    <text evidence="1">The sequence shown here is derived from an EMBL/GenBank/DDBJ whole genome shotgun (WGS) entry which is preliminary data.</text>
</comment>
<keyword evidence="2" id="KW-1185">Reference proteome</keyword>
<evidence type="ECO:0000313" key="1">
    <source>
        <dbReference type="EMBL" id="GBP96340.1"/>
    </source>
</evidence>
<organism evidence="1 2">
    <name type="scientific">Eumeta variegata</name>
    <name type="common">Bagworm moth</name>
    <name type="synonym">Eumeta japonica</name>
    <dbReference type="NCBI Taxonomy" id="151549"/>
    <lineage>
        <taxon>Eukaryota</taxon>
        <taxon>Metazoa</taxon>
        <taxon>Ecdysozoa</taxon>
        <taxon>Arthropoda</taxon>
        <taxon>Hexapoda</taxon>
        <taxon>Insecta</taxon>
        <taxon>Pterygota</taxon>
        <taxon>Neoptera</taxon>
        <taxon>Endopterygota</taxon>
        <taxon>Lepidoptera</taxon>
        <taxon>Glossata</taxon>
        <taxon>Ditrysia</taxon>
        <taxon>Tineoidea</taxon>
        <taxon>Psychidae</taxon>
        <taxon>Oiketicinae</taxon>
        <taxon>Eumeta</taxon>
    </lineage>
</organism>
<name>A0A4C2A861_EUMVA</name>
<dbReference type="Proteomes" id="UP000299102">
    <property type="component" value="Unassembled WGS sequence"/>
</dbReference>
<sequence length="155" mass="17709">MMLNPFIEFYNNPDSGFNENIFVASMHLLRPIARKKNLMDNTMFYELMQSANSRQISLLNHMVNHLHTPNRTPMQVFLTGPADECSMIGAQTLAKIDKRLKQMTGNHDVPYRGLDILMIGDLRQLCALPQLTSNQSKVSQGLCSGDNYNLIRYMK</sequence>
<accession>A0A4C2A861</accession>
<protein>
    <recommendedName>
        <fullName evidence="3">ATP-dependent DNA helicase</fullName>
    </recommendedName>
</protein>
<dbReference type="AlphaFoldDB" id="A0A4C2A861"/>
<reference evidence="1 2" key="1">
    <citation type="journal article" date="2019" name="Commun. Biol.">
        <title>The bagworm genome reveals a unique fibroin gene that provides high tensile strength.</title>
        <authorList>
            <person name="Kono N."/>
            <person name="Nakamura H."/>
            <person name="Ohtoshi R."/>
            <person name="Tomita M."/>
            <person name="Numata K."/>
            <person name="Arakawa K."/>
        </authorList>
    </citation>
    <scope>NUCLEOTIDE SEQUENCE [LARGE SCALE GENOMIC DNA]</scope>
</reference>
<proteinExistence type="predicted"/>